<evidence type="ECO:0000313" key="4">
    <source>
        <dbReference type="EMBL" id="TFJ80911.1"/>
    </source>
</evidence>
<gene>
    <name evidence="4" type="ORF">NSK_007554</name>
</gene>
<keyword evidence="5" id="KW-1185">Reference proteome</keyword>
<dbReference type="OrthoDB" id="346910at2759"/>
<dbReference type="InterPro" id="IPR022408">
    <property type="entry name" value="Acyl-CoA-binding_prot_CS"/>
</dbReference>
<reference evidence="4 5" key="1">
    <citation type="submission" date="2019-01" db="EMBL/GenBank/DDBJ databases">
        <title>Nuclear Genome Assembly of the Microalgal Biofuel strain Nannochloropsis salina CCMP1776.</title>
        <authorList>
            <person name="Hovde B."/>
        </authorList>
    </citation>
    <scope>NUCLEOTIDE SEQUENCE [LARGE SCALE GENOMIC DNA]</scope>
    <source>
        <strain evidence="4 5">CCMP1776</strain>
    </source>
</reference>
<dbReference type="EMBL" id="SDOX01000145">
    <property type="protein sequence ID" value="TFJ80911.1"/>
    <property type="molecule type" value="Genomic_DNA"/>
</dbReference>
<dbReference type="AlphaFoldDB" id="A0A4D9CP24"/>
<dbReference type="InterPro" id="IPR014352">
    <property type="entry name" value="FERM/acyl-CoA-bd_prot_sf"/>
</dbReference>
<dbReference type="SUPFAM" id="SSF47027">
    <property type="entry name" value="Acyl-CoA binding protein"/>
    <property type="match status" value="1"/>
</dbReference>
<dbReference type="PANTHER" id="PTHR23310:SF62">
    <property type="entry name" value="ACYL-COA BINDING PROTEIN 1, ISOFORM A"/>
    <property type="match status" value="1"/>
</dbReference>
<dbReference type="PANTHER" id="PTHR23310">
    <property type="entry name" value="ACYL-COA-BINDING PROTEIN, ACBP"/>
    <property type="match status" value="1"/>
</dbReference>
<evidence type="ECO:0000256" key="1">
    <source>
        <dbReference type="ARBA" id="ARBA00005567"/>
    </source>
</evidence>
<feature type="domain" description="ACB" evidence="3">
    <location>
        <begin position="5"/>
        <end position="93"/>
    </location>
</feature>
<accession>A0A4D9CP24</accession>
<organism evidence="4 5">
    <name type="scientific">Nannochloropsis salina CCMP1776</name>
    <dbReference type="NCBI Taxonomy" id="1027361"/>
    <lineage>
        <taxon>Eukaryota</taxon>
        <taxon>Sar</taxon>
        <taxon>Stramenopiles</taxon>
        <taxon>Ochrophyta</taxon>
        <taxon>Eustigmatophyceae</taxon>
        <taxon>Eustigmatales</taxon>
        <taxon>Monodopsidaceae</taxon>
        <taxon>Microchloropsis</taxon>
        <taxon>Microchloropsis salina</taxon>
    </lineage>
</organism>
<name>A0A4D9CP24_9STRA</name>
<sequence>MSEDLQQRFEEAAKRIAAWKPASKEPSDEEKLTVYALYKQATVGDCNTPKPGLLDFTGRRKHAAWEGKKGMAKAAAMTAYIAEVNRQIEVYGTKA</sequence>
<evidence type="ECO:0000313" key="5">
    <source>
        <dbReference type="Proteomes" id="UP000355283"/>
    </source>
</evidence>
<comment type="caution">
    <text evidence="4">The sequence shown here is derived from an EMBL/GenBank/DDBJ whole genome shotgun (WGS) entry which is preliminary data.</text>
</comment>
<dbReference type="InterPro" id="IPR000582">
    <property type="entry name" value="Acyl-CoA-binding_protein"/>
</dbReference>
<protein>
    <recommendedName>
        <fullName evidence="3">ACB domain-containing protein</fullName>
    </recommendedName>
</protein>
<dbReference type="GO" id="GO:0006631">
    <property type="term" value="P:fatty acid metabolic process"/>
    <property type="evidence" value="ECO:0007669"/>
    <property type="project" value="TreeGrafter"/>
</dbReference>
<dbReference type="Gene3D" id="1.20.80.10">
    <property type="match status" value="1"/>
</dbReference>
<dbReference type="Proteomes" id="UP000355283">
    <property type="component" value="Unassembled WGS sequence"/>
</dbReference>
<evidence type="ECO:0000256" key="2">
    <source>
        <dbReference type="ARBA" id="ARBA00023121"/>
    </source>
</evidence>
<comment type="similarity">
    <text evidence="1">Belongs to the ACBP family.</text>
</comment>
<keyword evidence="2" id="KW-0446">Lipid-binding</keyword>
<proteinExistence type="inferred from homology"/>
<dbReference type="PRINTS" id="PR00689">
    <property type="entry name" value="ACOABINDINGP"/>
</dbReference>
<dbReference type="PROSITE" id="PS00880">
    <property type="entry name" value="ACB_1"/>
    <property type="match status" value="1"/>
</dbReference>
<dbReference type="Pfam" id="PF00887">
    <property type="entry name" value="ACBP"/>
    <property type="match status" value="1"/>
</dbReference>
<dbReference type="PROSITE" id="PS51228">
    <property type="entry name" value="ACB_2"/>
    <property type="match status" value="1"/>
</dbReference>
<dbReference type="InterPro" id="IPR035984">
    <property type="entry name" value="Acyl-CoA-binding_sf"/>
</dbReference>
<evidence type="ECO:0000259" key="3">
    <source>
        <dbReference type="PROSITE" id="PS51228"/>
    </source>
</evidence>
<dbReference type="GO" id="GO:0000062">
    <property type="term" value="F:fatty-acyl-CoA binding"/>
    <property type="evidence" value="ECO:0007669"/>
    <property type="project" value="InterPro"/>
</dbReference>